<protein>
    <submittedName>
        <fullName evidence="2">Uncharacterized protein</fullName>
    </submittedName>
</protein>
<evidence type="ECO:0000313" key="3">
    <source>
        <dbReference type="Proteomes" id="UP001388673"/>
    </source>
</evidence>
<feature type="compositionally biased region" description="Low complexity" evidence="1">
    <location>
        <begin position="304"/>
        <end position="332"/>
    </location>
</feature>
<name>A0AAW0YG76_9TREE</name>
<evidence type="ECO:0000256" key="1">
    <source>
        <dbReference type="SAM" id="MobiDB-lite"/>
    </source>
</evidence>
<feature type="region of interest" description="Disordered" evidence="1">
    <location>
        <begin position="299"/>
        <end position="332"/>
    </location>
</feature>
<organism evidence="2 3">
    <name type="scientific">Kwoniella newhampshirensis</name>
    <dbReference type="NCBI Taxonomy" id="1651941"/>
    <lineage>
        <taxon>Eukaryota</taxon>
        <taxon>Fungi</taxon>
        <taxon>Dikarya</taxon>
        <taxon>Basidiomycota</taxon>
        <taxon>Agaricomycotina</taxon>
        <taxon>Tremellomycetes</taxon>
        <taxon>Tremellales</taxon>
        <taxon>Cryptococcaceae</taxon>
        <taxon>Kwoniella</taxon>
    </lineage>
</organism>
<reference evidence="2 3" key="1">
    <citation type="journal article" date="2024" name="bioRxiv">
        <title>Comparative genomics of Cryptococcus and Kwoniella reveals pathogenesis evolution and contrasting karyotype dynamics via intercentromeric recombination or chromosome fusion.</title>
        <authorList>
            <person name="Coelho M.A."/>
            <person name="David-Palma M."/>
            <person name="Shea T."/>
            <person name="Bowers K."/>
            <person name="McGinley-Smith S."/>
            <person name="Mohammad A.W."/>
            <person name="Gnirke A."/>
            <person name="Yurkov A.M."/>
            <person name="Nowrousian M."/>
            <person name="Sun S."/>
            <person name="Cuomo C.A."/>
            <person name="Heitman J."/>
        </authorList>
    </citation>
    <scope>NUCLEOTIDE SEQUENCE [LARGE SCALE GENOMIC DNA]</scope>
    <source>
        <strain evidence="2 3">CBS 13917</strain>
    </source>
</reference>
<evidence type="ECO:0000313" key="2">
    <source>
        <dbReference type="EMBL" id="KAK8845599.1"/>
    </source>
</evidence>
<keyword evidence="3" id="KW-1185">Reference proteome</keyword>
<accession>A0AAW0YG76</accession>
<dbReference type="Gene3D" id="2.60.120.260">
    <property type="entry name" value="Galactose-binding domain-like"/>
    <property type="match status" value="2"/>
</dbReference>
<dbReference type="RefSeq" id="XP_066800407.1">
    <property type="nucleotide sequence ID" value="XM_066949399.1"/>
</dbReference>
<dbReference type="EMBL" id="JBCAWK010000012">
    <property type="protein sequence ID" value="KAK8845599.1"/>
    <property type="molecule type" value="Genomic_DNA"/>
</dbReference>
<dbReference type="Proteomes" id="UP001388673">
    <property type="component" value="Unassembled WGS sequence"/>
</dbReference>
<gene>
    <name evidence="2" type="ORF">IAR55_006315</name>
</gene>
<dbReference type="AlphaFoldDB" id="A0AAW0YG76"/>
<sequence length="360" mass="37812">MSGSIQNITIDDFDSVITYSDYGQWTTPNPQDHPTWYNASQDVTGVPWHEATIHWTTIPSASFGLNFTATSIWIYGSLNTTNTNYTVTLDGQSQPGSGTAGDGRVVLYESTSLTAGGHEISVTNQGGGLGLDLVILGYDLGSGLTNNTLDDAGPSIAYQGTWTSEGGSFFNGSSIYTQGPNNSLSFNFSGSALYVYGDQVNDHGYFSLYFNDSTTPYATYNGRSGCGTGAYEKGCEKLGTLKAFVGGLPAGQHSVRIMNESPQGSNATFFDFDYIEFTTPTTYPQFTINATCPNGVCGSGSGSGSTPSPSGNGGNTATSATTGPTGSASTASGAERMLGWDGTLAWGVLGLWAMRRMGWF</sequence>
<proteinExistence type="predicted"/>
<dbReference type="KEGG" id="kne:92183573"/>
<comment type="caution">
    <text evidence="2">The sequence shown here is derived from an EMBL/GenBank/DDBJ whole genome shotgun (WGS) entry which is preliminary data.</text>
</comment>
<dbReference type="GeneID" id="92183573"/>